<accession>A0A146KS82</accession>
<dbReference type="AlphaFoldDB" id="A0A146KS82"/>
<gene>
    <name evidence="1" type="ORF">g.29570</name>
</gene>
<protein>
    <submittedName>
        <fullName evidence="1">Uncharacterized protein</fullName>
    </submittedName>
</protein>
<name>A0A146KS82_LYGHE</name>
<reference evidence="1" key="1">
    <citation type="journal article" date="2016" name="Gigascience">
        <title>De novo construction of an expanded transcriptome assembly for the western tarnished plant bug, Lygus hesperus.</title>
        <authorList>
            <person name="Tassone E.E."/>
            <person name="Geib S.M."/>
            <person name="Hall B."/>
            <person name="Fabrick J.A."/>
            <person name="Brent C.S."/>
            <person name="Hull J.J."/>
        </authorList>
    </citation>
    <scope>NUCLEOTIDE SEQUENCE</scope>
</reference>
<dbReference type="EMBL" id="GDHC01019308">
    <property type="protein sequence ID" value="JAP99320.1"/>
    <property type="molecule type" value="Transcribed_RNA"/>
</dbReference>
<evidence type="ECO:0000313" key="1">
    <source>
        <dbReference type="EMBL" id="JAP99320.1"/>
    </source>
</evidence>
<organism evidence="1">
    <name type="scientific">Lygus hesperus</name>
    <name type="common">Western plant bug</name>
    <dbReference type="NCBI Taxonomy" id="30085"/>
    <lineage>
        <taxon>Eukaryota</taxon>
        <taxon>Metazoa</taxon>
        <taxon>Ecdysozoa</taxon>
        <taxon>Arthropoda</taxon>
        <taxon>Hexapoda</taxon>
        <taxon>Insecta</taxon>
        <taxon>Pterygota</taxon>
        <taxon>Neoptera</taxon>
        <taxon>Paraneoptera</taxon>
        <taxon>Hemiptera</taxon>
        <taxon>Heteroptera</taxon>
        <taxon>Panheteroptera</taxon>
        <taxon>Cimicomorpha</taxon>
        <taxon>Miridae</taxon>
        <taxon>Mirini</taxon>
        <taxon>Lygus</taxon>
    </lineage>
</organism>
<sequence length="134" mass="14323">MLRTLVHLPPLQLQFSTPSVGATTHSTGHLAICSPCYATCSPTAPISLVLDSPYSRSSPPSCPHIPVVFSVTGAVCADRATMYVFLLPTQLLHRSVVRAHRGTYGSGCPLSHYLRLLLHACSALLHPLCAHTPV</sequence>
<proteinExistence type="predicted"/>
<feature type="non-terminal residue" evidence="1">
    <location>
        <position position="134"/>
    </location>
</feature>